<dbReference type="Proteomes" id="UP001519272">
    <property type="component" value="Unassembled WGS sequence"/>
</dbReference>
<dbReference type="CDD" id="cd02440">
    <property type="entry name" value="AdoMet_MTases"/>
    <property type="match status" value="1"/>
</dbReference>
<gene>
    <name evidence="1" type="ORF">J2Z32_000181</name>
</gene>
<keyword evidence="2" id="KW-1185">Reference proteome</keyword>
<organism evidence="1 2">
    <name type="scientific">Paenibacillus turicensis</name>
    <dbReference type="NCBI Taxonomy" id="160487"/>
    <lineage>
        <taxon>Bacteria</taxon>
        <taxon>Bacillati</taxon>
        <taxon>Bacillota</taxon>
        <taxon>Bacilli</taxon>
        <taxon>Bacillales</taxon>
        <taxon>Paenibacillaceae</taxon>
        <taxon>Paenibacillus</taxon>
    </lineage>
</organism>
<keyword evidence="1" id="KW-0489">Methyltransferase</keyword>
<dbReference type="GO" id="GO:0008168">
    <property type="term" value="F:methyltransferase activity"/>
    <property type="evidence" value="ECO:0007669"/>
    <property type="project" value="UniProtKB-KW"/>
</dbReference>
<accession>A0ABS4FMF2</accession>
<sequence length="180" mass="20926">MPNMIQYAKQKNKVDNARFFVGDALTFTSPILYDFVYLTGNAFQAFLNEKDQNLLLQNVNKLLRAGGKFVFETRNPDGNDLTDCEYEYWHTFQDVEGTPVEVGGEQRFDPHSNIMKWTTVRKFKNYETSANILCLFTKPEQITELLVNHGFEIHAEYSQWNRSAFTDKDAMIIFVAVKKE</sequence>
<keyword evidence="1" id="KW-0614">Plasmid</keyword>
<evidence type="ECO:0000313" key="1">
    <source>
        <dbReference type="EMBL" id="MBP1903569.1"/>
    </source>
</evidence>
<proteinExistence type="predicted"/>
<dbReference type="SUPFAM" id="SSF53335">
    <property type="entry name" value="S-adenosyl-L-methionine-dependent methyltransferases"/>
    <property type="match status" value="1"/>
</dbReference>
<dbReference type="GO" id="GO:0032259">
    <property type="term" value="P:methylation"/>
    <property type="evidence" value="ECO:0007669"/>
    <property type="project" value="UniProtKB-KW"/>
</dbReference>
<evidence type="ECO:0000313" key="2">
    <source>
        <dbReference type="Proteomes" id="UP001519272"/>
    </source>
</evidence>
<keyword evidence="1" id="KW-0808">Transferase</keyword>
<name>A0ABS4FMF2_9BACL</name>
<dbReference type="InterPro" id="IPR029063">
    <property type="entry name" value="SAM-dependent_MTases_sf"/>
</dbReference>
<protein>
    <submittedName>
        <fullName evidence="1">SAM-dependent methyltransferase</fullName>
    </submittedName>
</protein>
<dbReference type="Gene3D" id="3.40.50.150">
    <property type="entry name" value="Vaccinia Virus protein VP39"/>
    <property type="match status" value="1"/>
</dbReference>
<reference evidence="1 2" key="1">
    <citation type="submission" date="2021-03" db="EMBL/GenBank/DDBJ databases">
        <title>Genomic Encyclopedia of Type Strains, Phase IV (KMG-IV): sequencing the most valuable type-strain genomes for metagenomic binning, comparative biology and taxonomic classification.</title>
        <authorList>
            <person name="Goeker M."/>
        </authorList>
    </citation>
    <scope>NUCLEOTIDE SEQUENCE [LARGE SCALE GENOMIC DNA]</scope>
    <source>
        <strain evidence="1 2">DSM 14349</strain>
    </source>
</reference>
<comment type="caution">
    <text evidence="1">The sequence shown here is derived from an EMBL/GenBank/DDBJ whole genome shotgun (WGS) entry which is preliminary data.</text>
</comment>
<dbReference type="EMBL" id="JAGGKG010000001">
    <property type="protein sequence ID" value="MBP1903569.1"/>
    <property type="molecule type" value="Genomic_DNA"/>
</dbReference>